<dbReference type="AlphaFoldDB" id="A0A9R1TID4"/>
<feature type="compositionally biased region" description="Polar residues" evidence="2">
    <location>
        <begin position="593"/>
        <end position="620"/>
    </location>
</feature>
<dbReference type="GO" id="GO:0000712">
    <property type="term" value="P:resolution of meiotic recombination intermediates"/>
    <property type="evidence" value="ECO:0007669"/>
    <property type="project" value="TreeGrafter"/>
</dbReference>
<dbReference type="InterPro" id="IPR003887">
    <property type="entry name" value="LEM_dom"/>
</dbReference>
<evidence type="ECO:0000259" key="3">
    <source>
        <dbReference type="PROSITE" id="PS50954"/>
    </source>
</evidence>
<dbReference type="Gene3D" id="1.10.720.40">
    <property type="match status" value="1"/>
</dbReference>
<feature type="repeat" description="ANK" evidence="1">
    <location>
        <begin position="82"/>
        <end position="114"/>
    </location>
</feature>
<feature type="compositionally biased region" description="Basic and acidic residues" evidence="2">
    <location>
        <begin position="562"/>
        <end position="571"/>
    </location>
</feature>
<feature type="region of interest" description="Disordered" evidence="2">
    <location>
        <begin position="204"/>
        <end position="226"/>
    </location>
</feature>
<dbReference type="OrthoDB" id="1601181at2759"/>
<dbReference type="InterPro" id="IPR034998">
    <property type="entry name" value="ANKLE1"/>
</dbReference>
<protein>
    <submittedName>
        <fullName evidence="5">Uncharacterized protein isoform X1</fullName>
    </submittedName>
</protein>
<feature type="domain" description="LEM" evidence="3">
    <location>
        <begin position="724"/>
        <end position="768"/>
    </location>
</feature>
<sequence>MSAPKPKELFLASSLRDGLEDNNINQVTTLLEHKEADPNILLPMHGISPFHLVIGNESETFAEEVTRLFLRHGGDPNVRSIDGMTPVHVAAAWGRIKVLELLLANGGDPLALDDEGRSPFHYAFDGSYYQAIVLLGQYCTKVQEEEEEEESSELDKPQIQIKLEKILVNRGDVVAEYVPSEIDLTEDSITTGAINTAAQTLEGTFSEGSESRSASHGDPPSLHSDNITLRRYQTCRGKKMSPMIGQELLGLDKERSAAEEKILIGQIIHRLSDSFNKAEKENFNLKEKESISNGGKKKFCSLLPKPKYFKKNLETPKKEIIFPAHLDNSIISTSPNFRIGGLTMDTTPTQRENMKFRNNYTPKNFYSPSIRATSVTPQVKSASSTPKKSISASRGQRVGKRVNEKINKTPLNKTYKKSDVLEFSPEVEKNLKMVNRRLLSKEFAKRLEKSFDDDDIEDKIEDLKGKNCNEINNAKYSTTPSLNNNIEVKNAIRNDVMIKSCNSPLKKLNDKNDNNIIRSPVTPTMKKRQGKINQNIPVKCEGSKLLFESPGSSNPRSLTSSPKRESTSEEKKLLNEIDEIYREKGRTPRASVSGMTNDSLNEASLNSENTSSTMDTTFSPNVKKFSERDSPGVTKDSENFSAFRTPLRSTMSSRCSTETFFSVDEEYAYVDPEKNVAFLERRLRVLPPSKCEDMNNVVDESTWIDMFQGMSMESTSSVPASIGRHSTISVDHYSLRYRLIALGEVPGPITDTTFNVYLKRLRVLERTSKTCEKELVPRGIEPPLQISLPKNFSKELLSVDWTKDHQKYKEIEHDAFKEYERPSAGRNYRGGIAKVSFNYLLLDPRVTNDLPRTGNSLSLAERWKIFLEAIFYVGKGKSARPAAHLYEAFDLWTGKKRNNQPNDKLKRIMEIWKSGQGVVSLQVFSNSMQEEAFTREAAMIDALGSTNLSNCLRGQYYGIVSTMNMAEKKMLGKFLLYNAMQIFMHEGERQLFPRNVE</sequence>
<dbReference type="SMART" id="SM00248">
    <property type="entry name" value="ANK"/>
    <property type="match status" value="3"/>
</dbReference>
<dbReference type="InterPro" id="IPR036770">
    <property type="entry name" value="Ankyrin_rpt-contain_sf"/>
</dbReference>
<reference evidence="5" key="1">
    <citation type="submission" date="2025-08" db="UniProtKB">
        <authorList>
            <consortium name="RefSeq"/>
        </authorList>
    </citation>
    <scope>IDENTIFICATION</scope>
    <source>
        <strain evidence="5">USDA-PBARC FA_bdor</strain>
        <tissue evidence="5">Whole organism</tissue>
    </source>
</reference>
<dbReference type="GeneID" id="105270744"/>
<dbReference type="PANTHER" id="PTHR46427:SF1">
    <property type="entry name" value="ANKYRIN REPEAT AND LEM DOMAIN-CONTAINING PROTEIN 1"/>
    <property type="match status" value="1"/>
</dbReference>
<evidence type="ECO:0000313" key="4">
    <source>
        <dbReference type="Proteomes" id="UP000694866"/>
    </source>
</evidence>
<dbReference type="Proteomes" id="UP000694866">
    <property type="component" value="Unplaced"/>
</dbReference>
<evidence type="ECO:0000256" key="2">
    <source>
        <dbReference type="SAM" id="MobiDB-lite"/>
    </source>
</evidence>
<dbReference type="Pfam" id="PF22945">
    <property type="entry name" value="LEM-3_GIY-YIG"/>
    <property type="match status" value="1"/>
</dbReference>
<dbReference type="Gene3D" id="1.25.40.20">
    <property type="entry name" value="Ankyrin repeat-containing domain"/>
    <property type="match status" value="1"/>
</dbReference>
<dbReference type="RefSeq" id="XP_011310172.1">
    <property type="nucleotide sequence ID" value="XM_011311870.1"/>
</dbReference>
<dbReference type="InterPro" id="IPR002110">
    <property type="entry name" value="Ankyrin_rpt"/>
</dbReference>
<evidence type="ECO:0000313" key="5">
    <source>
        <dbReference type="RefSeq" id="XP_011310172.1"/>
    </source>
</evidence>
<dbReference type="CDD" id="cd10454">
    <property type="entry name" value="GIY-YIG_COG3680_Meta"/>
    <property type="match status" value="1"/>
</dbReference>
<dbReference type="GO" id="GO:0005737">
    <property type="term" value="C:cytoplasm"/>
    <property type="evidence" value="ECO:0007669"/>
    <property type="project" value="TreeGrafter"/>
</dbReference>
<feature type="region of interest" description="Disordered" evidence="2">
    <location>
        <begin position="545"/>
        <end position="571"/>
    </location>
</feature>
<dbReference type="CDD" id="cd12934">
    <property type="entry name" value="LEM"/>
    <property type="match status" value="1"/>
</dbReference>
<dbReference type="PROSITE" id="PS50088">
    <property type="entry name" value="ANK_REPEAT"/>
    <property type="match status" value="1"/>
</dbReference>
<evidence type="ECO:0000256" key="1">
    <source>
        <dbReference type="PROSITE-ProRule" id="PRU00023"/>
    </source>
</evidence>
<keyword evidence="1" id="KW-0040">ANK repeat</keyword>
<accession>A0A9R1TID4</accession>
<dbReference type="SUPFAM" id="SSF48403">
    <property type="entry name" value="Ankyrin repeat"/>
    <property type="match status" value="1"/>
</dbReference>
<dbReference type="PANTHER" id="PTHR46427">
    <property type="entry name" value="ANKYRIN REPEAT AND LEM DOMAIN-CONTAINING PROTEIN 1"/>
    <property type="match status" value="1"/>
</dbReference>
<dbReference type="InterPro" id="IPR011015">
    <property type="entry name" value="LEM/LEM-like_dom_sf"/>
</dbReference>
<name>A0A9R1TID4_9HYME</name>
<feature type="compositionally biased region" description="Polar residues" evidence="2">
    <location>
        <begin position="550"/>
        <end position="561"/>
    </location>
</feature>
<dbReference type="Pfam" id="PF03020">
    <property type="entry name" value="LEM"/>
    <property type="match status" value="1"/>
</dbReference>
<keyword evidence="4" id="KW-1185">Reference proteome</keyword>
<dbReference type="GO" id="GO:0005654">
    <property type="term" value="C:nucleoplasm"/>
    <property type="evidence" value="ECO:0007669"/>
    <property type="project" value="TreeGrafter"/>
</dbReference>
<dbReference type="SUPFAM" id="SSF63451">
    <property type="entry name" value="LEM domain"/>
    <property type="match status" value="1"/>
</dbReference>
<feature type="region of interest" description="Disordered" evidence="2">
    <location>
        <begin position="376"/>
        <end position="399"/>
    </location>
</feature>
<dbReference type="GO" id="GO:0004520">
    <property type="term" value="F:DNA endonuclease activity"/>
    <property type="evidence" value="ECO:0007669"/>
    <property type="project" value="TreeGrafter"/>
</dbReference>
<dbReference type="Pfam" id="PF12796">
    <property type="entry name" value="Ank_2"/>
    <property type="match status" value="1"/>
</dbReference>
<proteinExistence type="predicted"/>
<feature type="region of interest" description="Disordered" evidence="2">
    <location>
        <begin position="584"/>
        <end position="637"/>
    </location>
</feature>
<gene>
    <name evidence="5" type="primary">LOC105270744</name>
</gene>
<dbReference type="PROSITE" id="PS50954">
    <property type="entry name" value="LEM"/>
    <property type="match status" value="1"/>
</dbReference>
<organism evidence="4 5">
    <name type="scientific">Fopius arisanus</name>
    <dbReference type="NCBI Taxonomy" id="64838"/>
    <lineage>
        <taxon>Eukaryota</taxon>
        <taxon>Metazoa</taxon>
        <taxon>Ecdysozoa</taxon>
        <taxon>Arthropoda</taxon>
        <taxon>Hexapoda</taxon>
        <taxon>Insecta</taxon>
        <taxon>Pterygota</taxon>
        <taxon>Neoptera</taxon>
        <taxon>Endopterygota</taxon>
        <taxon>Hymenoptera</taxon>
        <taxon>Apocrita</taxon>
        <taxon>Ichneumonoidea</taxon>
        <taxon>Braconidae</taxon>
        <taxon>Opiinae</taxon>
        <taxon>Fopius</taxon>
    </lineage>
</organism>
<dbReference type="PROSITE" id="PS50297">
    <property type="entry name" value="ANK_REP_REGION"/>
    <property type="match status" value="1"/>
</dbReference>
<dbReference type="GO" id="GO:0000724">
    <property type="term" value="P:double-strand break repair via homologous recombination"/>
    <property type="evidence" value="ECO:0007669"/>
    <property type="project" value="TreeGrafter"/>
</dbReference>
<feature type="compositionally biased region" description="Polar residues" evidence="2">
    <location>
        <begin position="376"/>
        <end position="394"/>
    </location>
</feature>
<dbReference type="KEGG" id="fas:105270744"/>
<feature type="compositionally biased region" description="Basic and acidic residues" evidence="2">
    <location>
        <begin position="624"/>
        <end position="637"/>
    </location>
</feature>